<reference evidence="1" key="1">
    <citation type="submission" date="2017-12" db="EMBL/GenBank/DDBJ databases">
        <authorList>
            <person name="Martens C."/>
            <person name="Dahlstrom E."/>
            <person name="Barbian K."/>
            <person name="Sykora L."/>
            <person name="Ricklefs S."/>
            <person name="Bruno D."/>
            <person name="Anzick I."/>
            <person name="Myles I."/>
            <person name="Datta S.K."/>
        </authorList>
    </citation>
    <scope>NUCLEOTIDE SEQUENCE</scope>
    <source>
        <strain evidence="1">AD2</strain>
        <plasmid evidence="1">p1-AD2</plasmid>
    </source>
</reference>
<proteinExistence type="predicted"/>
<name>A0A4Y1MRL2_9PROT</name>
<dbReference type="EMBL" id="CP025188">
    <property type="protein sequence ID" value="AWV20625.1"/>
    <property type="molecule type" value="Genomic_DNA"/>
</dbReference>
<protein>
    <submittedName>
        <fullName evidence="1">Uncharacterized protein</fullName>
    </submittedName>
</protein>
<accession>A0A4Y1MRL2</accession>
<dbReference type="RefSeq" id="WP_168550430.1">
    <property type="nucleotide sequence ID" value="NZ_CP025188.1"/>
</dbReference>
<keyword evidence="1" id="KW-0614">Plasmid</keyword>
<organism evidence="1">
    <name type="scientific">Roseomonas mucosa</name>
    <dbReference type="NCBI Taxonomy" id="207340"/>
    <lineage>
        <taxon>Bacteria</taxon>
        <taxon>Pseudomonadati</taxon>
        <taxon>Pseudomonadota</taxon>
        <taxon>Alphaproteobacteria</taxon>
        <taxon>Acetobacterales</taxon>
        <taxon>Roseomonadaceae</taxon>
        <taxon>Roseomonas</taxon>
    </lineage>
</organism>
<dbReference type="AlphaFoldDB" id="A0A4Y1MRL2"/>
<geneLocation type="plasmid" evidence="1">
    <name>p1-AD2</name>
</geneLocation>
<gene>
    <name evidence="1" type="ORF">RADP37_04696</name>
</gene>
<sequence>MDIPVSLNADPLERDAIASIQSRNGMRAENRHEEANSAELDQLAAVRRIVAGASPRLRSALAGLLSQQA</sequence>
<evidence type="ECO:0000313" key="1">
    <source>
        <dbReference type="EMBL" id="AWV20625.1"/>
    </source>
</evidence>